<proteinExistence type="predicted"/>
<evidence type="ECO:0008006" key="3">
    <source>
        <dbReference type="Google" id="ProtNLM"/>
    </source>
</evidence>
<keyword evidence="2" id="KW-1185">Reference proteome</keyword>
<reference evidence="1" key="1">
    <citation type="submission" date="2022-11" db="EMBL/GenBank/DDBJ databases">
        <title>Methylomonas rapida sp. nov., Carotenoid-Producing Obligate Methanotrophs with High Growth Characteristics and Biotechnological Potential.</title>
        <authorList>
            <person name="Tikhonova E.N."/>
            <person name="Suleimanov R.Z."/>
            <person name="Miroshnikov K."/>
            <person name="Oshkin I.Y."/>
            <person name="Belova S.E."/>
            <person name="Danilova O.V."/>
            <person name="Ashikhmin A."/>
            <person name="Konopkin A."/>
            <person name="But S.Y."/>
            <person name="Khmelenina V.N."/>
            <person name="Kuznetsov N."/>
            <person name="Pimenov N.V."/>
            <person name="Dedysh S.N."/>
        </authorList>
    </citation>
    <scope>NUCLEOTIDE SEQUENCE</scope>
    <source>
        <strain evidence="1">MP1</strain>
    </source>
</reference>
<accession>A0ABY7GQ65</accession>
<dbReference type="SUPFAM" id="SSF81593">
    <property type="entry name" value="Nucleotidyltransferase substrate binding subunit/domain"/>
    <property type="match status" value="1"/>
</dbReference>
<dbReference type="Gene3D" id="1.20.120.330">
    <property type="entry name" value="Nucleotidyltransferases domain 2"/>
    <property type="match status" value="1"/>
</dbReference>
<dbReference type="EMBL" id="CP113517">
    <property type="protein sequence ID" value="WAR46594.1"/>
    <property type="molecule type" value="Genomic_DNA"/>
</dbReference>
<dbReference type="Proteomes" id="UP001162780">
    <property type="component" value="Chromosome"/>
</dbReference>
<name>A0ABY7GQ65_9GAMM</name>
<gene>
    <name evidence="1" type="ORF">NM686_008790</name>
</gene>
<sequence>MDRSILNSEKQHLAELLEAIQRCVYFLDASSNKLIWPLTADRLEKQKKDVSLFEAMAAVNERFAKLQDTLAAAMRHACILAGEPADSFLKVLGFYEKNGVIESVEAWQLCRTARNLAAHDYDIEYAEIADHFNSLKALTPLLYNIAERFLSYCQEQLDLLPKQADFTTEFMLIVKTKQADESWMPQ</sequence>
<evidence type="ECO:0000313" key="2">
    <source>
        <dbReference type="Proteomes" id="UP001162780"/>
    </source>
</evidence>
<evidence type="ECO:0000313" key="1">
    <source>
        <dbReference type="EMBL" id="WAR46594.1"/>
    </source>
</evidence>
<organism evidence="1 2">
    <name type="scientific">Methylomonas rapida</name>
    <dbReference type="NCBI Taxonomy" id="2963939"/>
    <lineage>
        <taxon>Bacteria</taxon>
        <taxon>Pseudomonadati</taxon>
        <taxon>Pseudomonadota</taxon>
        <taxon>Gammaproteobacteria</taxon>
        <taxon>Methylococcales</taxon>
        <taxon>Methylococcaceae</taxon>
        <taxon>Methylomonas</taxon>
    </lineage>
</organism>
<protein>
    <recommendedName>
        <fullName evidence="3">DUF86 domain-containing protein</fullName>
    </recommendedName>
</protein>
<dbReference type="RefSeq" id="WP_255187505.1">
    <property type="nucleotide sequence ID" value="NZ_CP113517.1"/>
</dbReference>